<dbReference type="InterPro" id="IPR037523">
    <property type="entry name" value="VOC_core"/>
</dbReference>
<reference evidence="5 6" key="1">
    <citation type="submission" date="2015-03" db="EMBL/GenBank/DDBJ databases">
        <title>Pseudomonas fluorescens 1855-344 Genome sequencing and assembly.</title>
        <authorList>
            <person name="Eng W.W.H."/>
            <person name="Gan H.M."/>
            <person name="Savka M.A."/>
        </authorList>
    </citation>
    <scope>NUCLEOTIDE SEQUENCE [LARGE SCALE GENOMIC DNA]</scope>
    <source>
        <strain evidence="5 6">1855-344</strain>
    </source>
</reference>
<evidence type="ECO:0000313" key="5">
    <source>
        <dbReference type="EMBL" id="KKA08297.1"/>
    </source>
</evidence>
<evidence type="ECO:0000256" key="3">
    <source>
        <dbReference type="ARBA" id="ARBA00023251"/>
    </source>
</evidence>
<comment type="similarity">
    <text evidence="1">Belongs to the bleomycin resistance protein family.</text>
</comment>
<dbReference type="InterPro" id="IPR029068">
    <property type="entry name" value="Glyas_Bleomycin-R_OHBP_Dase"/>
</dbReference>
<comment type="caution">
    <text evidence="5">The sequence shown here is derived from an EMBL/GenBank/DDBJ whole genome shotgun (WGS) entry which is preliminary data.</text>
</comment>
<dbReference type="Pfam" id="PF19581">
    <property type="entry name" value="Glyoxalase_7"/>
    <property type="match status" value="1"/>
</dbReference>
<proteinExistence type="inferred from homology"/>
<gene>
    <name evidence="5" type="ORF">VP02_08535</name>
</gene>
<dbReference type="CDD" id="cd08349">
    <property type="entry name" value="BLMA_like"/>
    <property type="match status" value="1"/>
</dbReference>
<evidence type="ECO:0000313" key="6">
    <source>
        <dbReference type="Proteomes" id="UP000033662"/>
    </source>
</evidence>
<accession>A0A0F4XQX6</accession>
<dbReference type="PROSITE" id="PS51819">
    <property type="entry name" value="VOC"/>
    <property type="match status" value="1"/>
</dbReference>
<dbReference type="OrthoDB" id="9803104at2"/>
<evidence type="ECO:0000256" key="2">
    <source>
        <dbReference type="ARBA" id="ARBA00021572"/>
    </source>
</evidence>
<evidence type="ECO:0000256" key="1">
    <source>
        <dbReference type="ARBA" id="ARBA00011051"/>
    </source>
</evidence>
<sequence>MSFGKTTPILRIFDEAKALAFYVDFLGFTVDWQHRFGDDFPLYLQVSRGDCVLHLSEHHGDCTPGSALRIETDELEAFQQQLLGKQYRYAHPQIQAMPWGSQDMAISDPFGNRLVFTNAINV</sequence>
<protein>
    <recommendedName>
        <fullName evidence="2">Bleomycin resistance protein</fullName>
    </recommendedName>
</protein>
<keyword evidence="3" id="KW-0046">Antibiotic resistance</keyword>
<dbReference type="AlphaFoldDB" id="A0A0F4XQX6"/>
<dbReference type="Proteomes" id="UP000033662">
    <property type="component" value="Unassembled WGS sequence"/>
</dbReference>
<dbReference type="InterPro" id="IPR000335">
    <property type="entry name" value="Bleomycin-R"/>
</dbReference>
<dbReference type="RefSeq" id="WP_046063073.1">
    <property type="nucleotide sequence ID" value="NZ_CP077086.1"/>
</dbReference>
<dbReference type="GO" id="GO:0046677">
    <property type="term" value="P:response to antibiotic"/>
    <property type="evidence" value="ECO:0007669"/>
    <property type="project" value="UniProtKB-KW"/>
</dbReference>
<feature type="domain" description="VOC" evidence="4">
    <location>
        <begin position="2"/>
        <end position="119"/>
    </location>
</feature>
<dbReference type="PATRIC" id="fig|132476.4.peg.5732"/>
<dbReference type="EMBL" id="JZXC01000006">
    <property type="protein sequence ID" value="KKA08297.1"/>
    <property type="molecule type" value="Genomic_DNA"/>
</dbReference>
<dbReference type="Gene3D" id="3.10.180.10">
    <property type="entry name" value="2,3-Dihydroxybiphenyl 1,2-Dioxygenase, domain 1"/>
    <property type="match status" value="1"/>
</dbReference>
<name>A0A0F4XQX6_9PSED</name>
<dbReference type="SUPFAM" id="SSF54593">
    <property type="entry name" value="Glyoxalase/Bleomycin resistance protein/Dihydroxybiphenyl dioxygenase"/>
    <property type="match status" value="1"/>
</dbReference>
<organism evidence="5 6">
    <name type="scientific">Pseudomonas kilonensis</name>
    <dbReference type="NCBI Taxonomy" id="132476"/>
    <lineage>
        <taxon>Bacteria</taxon>
        <taxon>Pseudomonadati</taxon>
        <taxon>Pseudomonadota</taxon>
        <taxon>Gammaproteobacteria</taxon>
        <taxon>Pseudomonadales</taxon>
        <taxon>Pseudomonadaceae</taxon>
        <taxon>Pseudomonas</taxon>
    </lineage>
</organism>
<evidence type="ECO:0000259" key="4">
    <source>
        <dbReference type="PROSITE" id="PS51819"/>
    </source>
</evidence>